<keyword evidence="3" id="KW-1185">Reference proteome</keyword>
<reference evidence="2" key="1">
    <citation type="submission" date="2021-01" db="EMBL/GenBank/DDBJ databases">
        <title>Ramlibacter sp. strain AW1 16S ribosomal RNA gene Genome sequencing and assembly.</title>
        <authorList>
            <person name="Kang M."/>
        </authorList>
    </citation>
    <scope>NUCLEOTIDE SEQUENCE</scope>
    <source>
        <strain evidence="2">AW1</strain>
    </source>
</reference>
<dbReference type="EMBL" id="JAEQNA010000004">
    <property type="protein sequence ID" value="MBL0421101.1"/>
    <property type="molecule type" value="Genomic_DNA"/>
</dbReference>
<dbReference type="Gene3D" id="3.40.50.12780">
    <property type="entry name" value="N-terminal domain of ligase-like"/>
    <property type="match status" value="1"/>
</dbReference>
<dbReference type="PANTHER" id="PTHR24096:SF420">
    <property type="entry name" value="LONG-CHAIN-FATTY-ACID--COA LIGASE-RELATED"/>
    <property type="match status" value="1"/>
</dbReference>
<evidence type="ECO:0000313" key="2">
    <source>
        <dbReference type="EMBL" id="MBL0421101.1"/>
    </source>
</evidence>
<evidence type="ECO:0000313" key="3">
    <source>
        <dbReference type="Proteomes" id="UP000613011"/>
    </source>
</evidence>
<comment type="caution">
    <text evidence="2">The sequence shown here is derived from an EMBL/GenBank/DDBJ whole genome shotgun (WGS) entry which is preliminary data.</text>
</comment>
<proteinExistence type="predicted"/>
<dbReference type="Pfam" id="PF00501">
    <property type="entry name" value="AMP-binding"/>
    <property type="match status" value="1"/>
</dbReference>
<dbReference type="GO" id="GO:0016405">
    <property type="term" value="F:CoA-ligase activity"/>
    <property type="evidence" value="ECO:0007669"/>
    <property type="project" value="TreeGrafter"/>
</dbReference>
<dbReference type="InterPro" id="IPR042099">
    <property type="entry name" value="ANL_N_sf"/>
</dbReference>
<gene>
    <name evidence="2" type="ORF">JI739_12150</name>
</gene>
<evidence type="ECO:0000259" key="1">
    <source>
        <dbReference type="Pfam" id="PF00501"/>
    </source>
</evidence>
<protein>
    <submittedName>
        <fullName evidence="2">Feruloyl-CoA synthase</fullName>
    </submittedName>
</protein>
<sequence length="606" mass="65851">MSLGPYDAEVEYRPDGAIVLRSTEPLGDYPQRFTDWLQQWARERPDATFLQERDTEGNWRTLSYASALRQVRRLAQALLQRGLDAQRPVMILSGNSIEHALLSLAAMHVGIASVAVSPAYSLRSQDFERLRHAVRLLTPGLVFVSDAARFERAVEAVVPPEVEVACLRGTLARRSCTAFDALLDTEPTTQVDQAHERVGPDTIAKFLFTSGSTQLPKAVVNTHRMLCSNQLMYIRTYPYLREEPPVLVDWLPWHHTAGGNANLGLVLCNGGTMVIDDGKPTPEGMAATLRNLREVAPTACYTVPQGLEALVQAMKTDTVLRDRFFSRLRLIFPAGSALPPALKQALEEQAVASCGMRIPMTMGLGMTETGPFAVSAHLPDWQPGLIGLPAPGVEVKLAPCEGKLEVRYRGPNITPGYWRQPELTAQAFDDEGFFRSGDAASFVDPDRPALGLRFDGRIAEDFKLTSGTWVNVGALRARVVAAGAPHVRDAVIAGHDRECVGMLLVLHESAAALSDRLPEGASLAQIAHDPQVRAWAQALLDRVAAEGTGSSSRIVRAVVLDQPPSIERGEATDKGSINQRAVLAARAEWVEALFAPEPAPPVLVAG</sequence>
<dbReference type="CDD" id="cd05921">
    <property type="entry name" value="FCS"/>
    <property type="match status" value="1"/>
</dbReference>
<accession>A0A937D7M7</accession>
<dbReference type="PANTHER" id="PTHR24096">
    <property type="entry name" value="LONG-CHAIN-FATTY-ACID--COA LIGASE"/>
    <property type="match status" value="1"/>
</dbReference>
<dbReference type="Pfam" id="PF23562">
    <property type="entry name" value="AMP-binding_C_3"/>
    <property type="match status" value="1"/>
</dbReference>
<dbReference type="AlphaFoldDB" id="A0A937D7M7"/>
<dbReference type="SUPFAM" id="SSF56801">
    <property type="entry name" value="Acetyl-CoA synthetase-like"/>
    <property type="match status" value="1"/>
</dbReference>
<organism evidence="2 3">
    <name type="scientific">Ramlibacter aurantiacus</name>
    <dbReference type="NCBI Taxonomy" id="2801330"/>
    <lineage>
        <taxon>Bacteria</taxon>
        <taxon>Pseudomonadati</taxon>
        <taxon>Pseudomonadota</taxon>
        <taxon>Betaproteobacteria</taxon>
        <taxon>Burkholderiales</taxon>
        <taxon>Comamonadaceae</taxon>
        <taxon>Ramlibacter</taxon>
    </lineage>
</organism>
<feature type="domain" description="AMP-dependent synthetase/ligase" evidence="1">
    <location>
        <begin position="37"/>
        <end position="418"/>
    </location>
</feature>
<dbReference type="InterPro" id="IPR000873">
    <property type="entry name" value="AMP-dep_synth/lig_dom"/>
</dbReference>
<name>A0A937D7M7_9BURK</name>
<dbReference type="Proteomes" id="UP000613011">
    <property type="component" value="Unassembled WGS sequence"/>
</dbReference>